<dbReference type="SUPFAM" id="SSF56059">
    <property type="entry name" value="Glutathione synthetase ATP-binding domain-like"/>
    <property type="match status" value="1"/>
</dbReference>
<accession>A0A9X3BVL7</accession>
<dbReference type="PANTHER" id="PTHR21621">
    <property type="entry name" value="RIBOSOMAL PROTEIN S6 MODIFICATION PROTEIN"/>
    <property type="match status" value="1"/>
</dbReference>
<dbReference type="GO" id="GO:0046872">
    <property type="term" value="F:metal ion binding"/>
    <property type="evidence" value="ECO:0007669"/>
    <property type="project" value="InterPro"/>
</dbReference>
<reference evidence="4" key="2">
    <citation type="journal article" date="2022" name="BMC Genomics">
        <title>Comparative genome analysis of mycobacteria focusing on tRNA and non-coding RNA.</title>
        <authorList>
            <person name="Behra P.R.K."/>
            <person name="Pettersson B.M.F."/>
            <person name="Ramesh M."/>
            <person name="Das S."/>
            <person name="Dasgupta S."/>
            <person name="Kirsebom L.A."/>
        </authorList>
    </citation>
    <scope>NUCLEOTIDE SEQUENCE</scope>
    <source>
        <strain evidence="4">DSM 44838</strain>
    </source>
</reference>
<gene>
    <name evidence="4" type="primary">ngg</name>
    <name evidence="4" type="ORF">H7K45_23145</name>
</gene>
<keyword evidence="5" id="KW-1185">Reference proteome</keyword>
<keyword evidence="1" id="KW-0547">Nucleotide-binding</keyword>
<dbReference type="PROSITE" id="PS51186">
    <property type="entry name" value="GNAT"/>
    <property type="match status" value="1"/>
</dbReference>
<dbReference type="RefSeq" id="WP_263998346.1">
    <property type="nucleotide sequence ID" value="NZ_JACKVK010000011.1"/>
</dbReference>
<feature type="domain" description="N-acetyltransferase" evidence="3">
    <location>
        <begin position="82"/>
        <end position="233"/>
    </location>
</feature>
<dbReference type="GO" id="GO:0005524">
    <property type="term" value="F:ATP binding"/>
    <property type="evidence" value="ECO:0007669"/>
    <property type="project" value="UniProtKB-UniRule"/>
</dbReference>
<evidence type="ECO:0000313" key="4">
    <source>
        <dbReference type="EMBL" id="MCV7423455.1"/>
    </source>
</evidence>
<dbReference type="GO" id="GO:0016747">
    <property type="term" value="F:acyltransferase activity, transferring groups other than amino-acyl groups"/>
    <property type="evidence" value="ECO:0007669"/>
    <property type="project" value="InterPro"/>
</dbReference>
<keyword evidence="1" id="KW-0067">ATP-binding</keyword>
<dbReference type="Pfam" id="PF00583">
    <property type="entry name" value="Acetyltransf_1"/>
    <property type="match status" value="1"/>
</dbReference>
<dbReference type="InterPro" id="IPR000182">
    <property type="entry name" value="GNAT_dom"/>
</dbReference>
<dbReference type="EMBL" id="JACKVK010000011">
    <property type="protein sequence ID" value="MCV7423455.1"/>
    <property type="molecule type" value="Genomic_DNA"/>
</dbReference>
<proteinExistence type="predicted"/>
<evidence type="ECO:0000259" key="3">
    <source>
        <dbReference type="PROSITE" id="PS51186"/>
    </source>
</evidence>
<dbReference type="Gene3D" id="3.40.630.30">
    <property type="match status" value="1"/>
</dbReference>
<dbReference type="PANTHER" id="PTHR21621:SF0">
    <property type="entry name" value="BETA-CITRYLGLUTAMATE SYNTHASE B-RELATED"/>
    <property type="match status" value="1"/>
</dbReference>
<feature type="domain" description="ATP-grasp" evidence="2">
    <location>
        <begin position="305"/>
        <end position="548"/>
    </location>
</feature>
<protein>
    <submittedName>
        <fullName evidence="4">N-acetylglutaminylglutamine synthetase</fullName>
    </submittedName>
</protein>
<sequence>MTVVQDLGWGRLVFGQTCEDPEQFGNALRAEASGRRDIGMYLDAPHVFVALHPQEFFIDPSFTYRVDLTAPLDYEPAPVPGLSVRSVQRIEDCAAINQIYLQCRMVPADVDLMWSNSRDEPHMVYLVVTDDDTGAVVGTVTGIDHAQLFGDEENGSSLWCLAVDPTLSRPGVGGLLVRSLIEEFIRRGRRQMDLSVLHDNEGAIALYERMGFVRVPVLGVKRKNAINEKLFAPAKSEEELAQLNPYARIIADEAILRGIAVQVLDAKGGYLKLTHGGTSVVTRESLSELTNAVAMSRCDDKRVARRVVAEAGIRVPRGQSAAFTEADHEFLAEVGSVVVKPVRGEQGAGITVGVSRPEDLDRAVRLAAEQCPDVLLEELCPGEDLRVVVINGKVIAAALRRPPEVVGSGDHTIRQLVEAQSRRRSAATGGESVIPVDDLTADTVREAGWDLDDVLPLNERLVVRRTANLHTGGTIRDVTDDLDPVLAKVAVDAADAIGIPVTGIDLIVPKVDGQEYVFIEANERPGLANHEPRPTAQAFVDLLFPRTAATPWAWQPAPVTQD</sequence>
<dbReference type="Gene3D" id="3.30.470.20">
    <property type="entry name" value="ATP-grasp fold, B domain"/>
    <property type="match status" value="2"/>
</dbReference>
<dbReference type="AlphaFoldDB" id="A0A9X3BVL7"/>
<dbReference type="GO" id="GO:0018169">
    <property type="term" value="F:ribosomal S6-glutamic acid ligase activity"/>
    <property type="evidence" value="ECO:0007669"/>
    <property type="project" value="TreeGrafter"/>
</dbReference>
<dbReference type="Proteomes" id="UP001141629">
    <property type="component" value="Unassembled WGS sequence"/>
</dbReference>
<dbReference type="PROSITE" id="PS50975">
    <property type="entry name" value="ATP_GRASP"/>
    <property type="match status" value="1"/>
</dbReference>
<dbReference type="CDD" id="cd04301">
    <property type="entry name" value="NAT_SF"/>
    <property type="match status" value="1"/>
</dbReference>
<reference evidence="4" key="1">
    <citation type="submission" date="2020-07" db="EMBL/GenBank/DDBJ databases">
        <authorList>
            <person name="Pettersson B.M.F."/>
            <person name="Behra P.R.K."/>
            <person name="Ramesh M."/>
            <person name="Das S."/>
            <person name="Dasgupta S."/>
            <person name="Kirsebom L.A."/>
        </authorList>
    </citation>
    <scope>NUCLEOTIDE SEQUENCE</scope>
    <source>
        <strain evidence="4">DSM 44838</strain>
    </source>
</reference>
<dbReference type="NCBIfam" id="TIGR03103">
    <property type="entry name" value="trio_acet_GNAT"/>
    <property type="match status" value="1"/>
</dbReference>
<evidence type="ECO:0000259" key="2">
    <source>
        <dbReference type="PROSITE" id="PS50975"/>
    </source>
</evidence>
<dbReference type="InterPro" id="IPR013651">
    <property type="entry name" value="ATP-grasp_RimK-type"/>
</dbReference>
<dbReference type="Pfam" id="PF08443">
    <property type="entry name" value="RimK"/>
    <property type="match status" value="1"/>
</dbReference>
<organism evidence="4 5">
    <name type="scientific">Mycobacterium yunnanensis</name>
    <dbReference type="NCBI Taxonomy" id="368477"/>
    <lineage>
        <taxon>Bacteria</taxon>
        <taxon>Bacillati</taxon>
        <taxon>Actinomycetota</taxon>
        <taxon>Actinomycetes</taxon>
        <taxon>Mycobacteriales</taxon>
        <taxon>Mycobacteriaceae</taxon>
        <taxon>Mycobacterium</taxon>
    </lineage>
</organism>
<evidence type="ECO:0000313" key="5">
    <source>
        <dbReference type="Proteomes" id="UP001141629"/>
    </source>
</evidence>
<dbReference type="GO" id="GO:0005737">
    <property type="term" value="C:cytoplasm"/>
    <property type="evidence" value="ECO:0007669"/>
    <property type="project" value="TreeGrafter"/>
</dbReference>
<evidence type="ECO:0000256" key="1">
    <source>
        <dbReference type="PROSITE-ProRule" id="PRU00409"/>
    </source>
</evidence>
<name>A0A9X3BVL7_9MYCO</name>
<dbReference type="InterPro" id="IPR017534">
    <property type="entry name" value="GNAT-acetyltransferase"/>
</dbReference>
<dbReference type="SUPFAM" id="SSF55729">
    <property type="entry name" value="Acyl-CoA N-acyltransferases (Nat)"/>
    <property type="match status" value="1"/>
</dbReference>
<comment type="caution">
    <text evidence="4">The sequence shown here is derived from an EMBL/GenBank/DDBJ whole genome shotgun (WGS) entry which is preliminary data.</text>
</comment>
<dbReference type="GO" id="GO:0009432">
    <property type="term" value="P:SOS response"/>
    <property type="evidence" value="ECO:0007669"/>
    <property type="project" value="TreeGrafter"/>
</dbReference>
<dbReference type="InterPro" id="IPR016181">
    <property type="entry name" value="Acyl_CoA_acyltransferase"/>
</dbReference>
<dbReference type="InterPro" id="IPR011761">
    <property type="entry name" value="ATP-grasp"/>
</dbReference>